<organism evidence="3 4">
    <name type="scientific">Elstera litoralis</name>
    <dbReference type="NCBI Taxonomy" id="552518"/>
    <lineage>
        <taxon>Bacteria</taxon>
        <taxon>Pseudomonadati</taxon>
        <taxon>Pseudomonadota</taxon>
        <taxon>Alphaproteobacteria</taxon>
        <taxon>Rhodospirillales</taxon>
        <taxon>Rhodospirillaceae</taxon>
        <taxon>Elstera</taxon>
    </lineage>
</organism>
<accession>A0A0F3IQJ1</accession>
<dbReference type="EMBL" id="LAJY01000384">
    <property type="protein sequence ID" value="KJV09015.1"/>
    <property type="molecule type" value="Genomic_DNA"/>
</dbReference>
<dbReference type="Gene3D" id="3.40.50.1000">
    <property type="entry name" value="HAD superfamily/HAD-like"/>
    <property type="match status" value="1"/>
</dbReference>
<dbReference type="InterPro" id="IPR036412">
    <property type="entry name" value="HAD-like_sf"/>
</dbReference>
<dbReference type="Proteomes" id="UP000033774">
    <property type="component" value="Unassembled WGS sequence"/>
</dbReference>
<proteinExistence type="predicted"/>
<dbReference type="AlphaFoldDB" id="A0A0F3IQJ1"/>
<feature type="transmembrane region" description="Helical" evidence="2">
    <location>
        <begin position="85"/>
        <end position="103"/>
    </location>
</feature>
<evidence type="ECO:0000256" key="1">
    <source>
        <dbReference type="ARBA" id="ARBA00022723"/>
    </source>
</evidence>
<dbReference type="InterPro" id="IPR023214">
    <property type="entry name" value="HAD_sf"/>
</dbReference>
<evidence type="ECO:0008006" key="5">
    <source>
        <dbReference type="Google" id="ProtNLM"/>
    </source>
</evidence>
<keyword evidence="1" id="KW-0479">Metal-binding</keyword>
<dbReference type="PANTHER" id="PTHR46594">
    <property type="entry name" value="P-TYPE CATION-TRANSPORTING ATPASE"/>
    <property type="match status" value="1"/>
</dbReference>
<evidence type="ECO:0000313" key="3">
    <source>
        <dbReference type="EMBL" id="KJV09015.1"/>
    </source>
</evidence>
<evidence type="ECO:0000256" key="2">
    <source>
        <dbReference type="SAM" id="Phobius"/>
    </source>
</evidence>
<keyword evidence="2" id="KW-1133">Transmembrane helix</keyword>
<dbReference type="GO" id="GO:0046872">
    <property type="term" value="F:metal ion binding"/>
    <property type="evidence" value="ECO:0007669"/>
    <property type="project" value="UniProtKB-KW"/>
</dbReference>
<sequence length="111" mass="11444">GDGLNDAPALAAANVSMSPTSAADIAQTAADLVFQGEKLSPVLLALDTGRVAQRLATENLIIALVYNLLAVPLAIAGLVTPLIAAAAMSSSSLLVIANSFRLARRRLTWTF</sequence>
<keyword evidence="2" id="KW-0812">Transmembrane</keyword>
<name>A0A0F3IQJ1_9PROT</name>
<dbReference type="SUPFAM" id="SSF56784">
    <property type="entry name" value="HAD-like"/>
    <property type="match status" value="1"/>
</dbReference>
<gene>
    <name evidence="3" type="ORF">VZ95_14095</name>
</gene>
<feature type="non-terminal residue" evidence="3">
    <location>
        <position position="1"/>
    </location>
</feature>
<comment type="caution">
    <text evidence="3">The sequence shown here is derived from an EMBL/GenBank/DDBJ whole genome shotgun (WGS) entry which is preliminary data.</text>
</comment>
<reference evidence="3 4" key="1">
    <citation type="submission" date="2015-03" db="EMBL/GenBank/DDBJ databases">
        <title>Draft genome sequence of Elstera litoralis.</title>
        <authorList>
            <person name="Rahalkar M.C."/>
            <person name="Dhakephalkar P.K."/>
            <person name="Pore S.D."/>
            <person name="Arora P."/>
            <person name="Kapse N.G."/>
            <person name="Pandit P.S."/>
        </authorList>
    </citation>
    <scope>NUCLEOTIDE SEQUENCE [LARGE SCALE GENOMIC DNA]</scope>
    <source>
        <strain evidence="3 4">Dia-1</strain>
    </source>
</reference>
<dbReference type="PANTHER" id="PTHR46594:SF4">
    <property type="entry name" value="P-TYPE CATION-TRANSPORTING ATPASE"/>
    <property type="match status" value="1"/>
</dbReference>
<evidence type="ECO:0000313" key="4">
    <source>
        <dbReference type="Proteomes" id="UP000033774"/>
    </source>
</evidence>
<protein>
    <recommendedName>
        <fullName evidence="5">Nitrogen fixation protein FixI</fullName>
    </recommendedName>
</protein>
<keyword evidence="4" id="KW-1185">Reference proteome</keyword>
<keyword evidence="2" id="KW-0472">Membrane</keyword>